<organism evidence="1 2">
    <name type="scientific">Polyplax serrata</name>
    <name type="common">Common mouse louse</name>
    <dbReference type="NCBI Taxonomy" id="468196"/>
    <lineage>
        <taxon>Eukaryota</taxon>
        <taxon>Metazoa</taxon>
        <taxon>Ecdysozoa</taxon>
        <taxon>Arthropoda</taxon>
        <taxon>Hexapoda</taxon>
        <taxon>Insecta</taxon>
        <taxon>Pterygota</taxon>
        <taxon>Neoptera</taxon>
        <taxon>Paraneoptera</taxon>
        <taxon>Psocodea</taxon>
        <taxon>Troctomorpha</taxon>
        <taxon>Phthiraptera</taxon>
        <taxon>Anoplura</taxon>
        <taxon>Polyplacidae</taxon>
        <taxon>Polyplax</taxon>
    </lineage>
</organism>
<protein>
    <submittedName>
        <fullName evidence="1">Uncharacterized protein</fullName>
    </submittedName>
</protein>
<proteinExistence type="predicted"/>
<dbReference type="EMBL" id="JAWJWE010000006">
    <property type="protein sequence ID" value="KAK6633091.1"/>
    <property type="molecule type" value="Genomic_DNA"/>
</dbReference>
<reference evidence="1 2" key="1">
    <citation type="submission" date="2023-10" db="EMBL/GenBank/DDBJ databases">
        <title>Genomes of two closely related lineages of the louse Polyplax serrata with different host specificities.</title>
        <authorList>
            <person name="Martinu J."/>
            <person name="Tarabai H."/>
            <person name="Stefka J."/>
            <person name="Hypsa V."/>
        </authorList>
    </citation>
    <scope>NUCLEOTIDE SEQUENCE [LARGE SCALE GENOMIC DNA]</scope>
    <source>
        <strain evidence="1">HR10_N</strain>
    </source>
</reference>
<sequence>MNKSGDFAVLAPDQRLLKDNPPDQVKRTCKKTHETKQAGTHGNGNKRVCHLVATDSTRRQPVSVKTGYSGSRLLDNQVSFCEIHLKMVHGGRVAKSVPVLKDFRLYG</sequence>
<name>A0AAN8S7A9_POLSC</name>
<dbReference type="AlphaFoldDB" id="A0AAN8S7A9"/>
<dbReference type="Proteomes" id="UP001372834">
    <property type="component" value="Unassembled WGS sequence"/>
</dbReference>
<accession>A0AAN8S7A9</accession>
<evidence type="ECO:0000313" key="2">
    <source>
        <dbReference type="Proteomes" id="UP001372834"/>
    </source>
</evidence>
<comment type="caution">
    <text evidence="1">The sequence shown here is derived from an EMBL/GenBank/DDBJ whole genome shotgun (WGS) entry which is preliminary data.</text>
</comment>
<evidence type="ECO:0000313" key="1">
    <source>
        <dbReference type="EMBL" id="KAK6633091.1"/>
    </source>
</evidence>
<gene>
    <name evidence="1" type="ORF">RUM43_012834</name>
</gene>